<dbReference type="PATRIC" id="fig|796941.3.peg.2127"/>
<dbReference type="Proteomes" id="UP000005244">
    <property type="component" value="Unassembled WGS sequence"/>
</dbReference>
<organism evidence="3 4">
    <name type="scientific">Peptoanaerobacter stomatis</name>
    <dbReference type="NCBI Taxonomy" id="796937"/>
    <lineage>
        <taxon>Bacteria</taxon>
        <taxon>Bacillati</taxon>
        <taxon>Bacillota</taxon>
        <taxon>Clostridia</taxon>
        <taxon>Peptostreptococcales</taxon>
        <taxon>Filifactoraceae</taxon>
        <taxon>Peptoanaerobacter</taxon>
    </lineage>
</organism>
<dbReference type="Pfam" id="PF09826">
    <property type="entry name" value="Beta_propel"/>
    <property type="match status" value="1"/>
</dbReference>
<dbReference type="AlphaFoldDB" id="J6H3U2"/>
<comment type="caution">
    <text evidence="3">The sequence shown here is derived from an EMBL/GenBank/DDBJ whole genome shotgun (WGS) entry which is preliminary data.</text>
</comment>
<feature type="region of interest" description="Disordered" evidence="1">
    <location>
        <begin position="144"/>
        <end position="168"/>
    </location>
</feature>
<protein>
    <submittedName>
        <fullName evidence="3">Beta propeller domain protein</fullName>
    </submittedName>
</protein>
<keyword evidence="4" id="KW-1185">Reference proteome</keyword>
<dbReference type="RefSeq" id="WP_009531702.1">
    <property type="nucleotide sequence ID" value="NZ_ALNK01000037.1"/>
</dbReference>
<name>J6H3U2_9FIRM</name>
<evidence type="ECO:0000256" key="1">
    <source>
        <dbReference type="SAM" id="MobiDB-lite"/>
    </source>
</evidence>
<proteinExistence type="predicted"/>
<reference evidence="3 4" key="1">
    <citation type="submission" date="2012-07" db="EMBL/GenBank/DDBJ databases">
        <authorList>
            <person name="Durkin A.S."/>
            <person name="McCorrison J."/>
            <person name="Torralba M."/>
            <person name="Gillis M."/>
            <person name="Methe B."/>
            <person name="Sutton G."/>
            <person name="Nelson K.E."/>
        </authorList>
    </citation>
    <scope>NUCLEOTIDE SEQUENCE [LARGE SCALE GENOMIC DNA]</scope>
    <source>
        <strain evidence="3 4">OBRC8</strain>
    </source>
</reference>
<feature type="signal peptide" evidence="2">
    <location>
        <begin position="1"/>
        <end position="21"/>
    </location>
</feature>
<sequence length="681" mass="78194">MKKIILLVLSFMCMGMIGVNGQSKDVYFIFDSPKQVELKNGKAEEIAEKLKLEDENGDTYDAVVNVIGGKKIAISPIEKIDEKLKIKDISDYKISDYEGNIYVQNESNLKKISKYLQRNRGPVMPLYSVKEGAVEDVVGRDEAVATESSNQSAKTSENKSDDYSKTNVQTQGVDEADIVKTDGKNIYCINDGDLLIVDANTKNMQVKSKIETKKRKTLNNIYIDNNKLSLIYAYNEYKDDNYKNVTLVDTYDVSNASKPKLLNSKSAKGFIYESRKKGDIIYTVTSDYFNTKYKETPNIFYRKDFYARPSYEFDSTGIDLTKMIYMPFNPSEEITYITAMQTTMSKNNNELLYMGSSGDIYMSTDNIYISTPIYDYNYKTYEFREGTGIKKIAVDKMNFNYSGYCEFEGSILNQFSLNENNGNLFVAYTKYQYDDKSENAVASYDKNMKKLSELDGLAKGERIYSVRFIKDKAYLVTFKQVDPLFVIDLKNPKNLKVLGYLKIPGYSEYLHPYKDNYLIGFGQNTANKGERVVNDGFKMSLFDISDFNNPKEVDTESIGAKGTYSSIENDHKALMFDERRNIFAIPMYVTRLEKRLDSSPIVPTFSGVYVYDISEKGFDIKGRITHYTEKQQDSAKYDVYEYERQIQRSVQIRDNLYTVSEYGIKVNDINTLKEIATLEFE</sequence>
<dbReference type="InterPro" id="IPR019198">
    <property type="entry name" value="Beta_propeller_containing"/>
</dbReference>
<feature type="compositionally biased region" description="Polar residues" evidence="1">
    <location>
        <begin position="146"/>
        <end position="155"/>
    </location>
</feature>
<dbReference type="SUPFAM" id="SSF69322">
    <property type="entry name" value="Tricorn protease domain 2"/>
    <property type="match status" value="1"/>
</dbReference>
<feature type="chain" id="PRO_5003788651" evidence="2">
    <location>
        <begin position="22"/>
        <end position="681"/>
    </location>
</feature>
<gene>
    <name evidence="3" type="ORF">HMPREF1143_1704</name>
</gene>
<dbReference type="EMBL" id="ALNK01000037">
    <property type="protein sequence ID" value="EJU20035.1"/>
    <property type="molecule type" value="Genomic_DNA"/>
</dbReference>
<evidence type="ECO:0000313" key="4">
    <source>
        <dbReference type="Proteomes" id="UP000005244"/>
    </source>
</evidence>
<evidence type="ECO:0000313" key="3">
    <source>
        <dbReference type="EMBL" id="EJU20035.1"/>
    </source>
</evidence>
<keyword evidence="2" id="KW-0732">Signal</keyword>
<evidence type="ECO:0000256" key="2">
    <source>
        <dbReference type="SAM" id="SignalP"/>
    </source>
</evidence>
<accession>J6H3U2</accession>